<dbReference type="Proteomes" id="UP000612585">
    <property type="component" value="Unassembled WGS sequence"/>
</dbReference>
<protein>
    <submittedName>
        <fullName evidence="1">Uncharacterized protein</fullName>
    </submittedName>
</protein>
<reference evidence="1" key="1">
    <citation type="submission" date="2021-01" db="EMBL/GenBank/DDBJ databases">
        <title>Whole genome shotgun sequence of Virgisporangium aurantiacum NBRC 16421.</title>
        <authorList>
            <person name="Komaki H."/>
            <person name="Tamura T."/>
        </authorList>
    </citation>
    <scope>NUCLEOTIDE SEQUENCE</scope>
    <source>
        <strain evidence="1">NBRC 16421</strain>
    </source>
</reference>
<keyword evidence="2" id="KW-1185">Reference proteome</keyword>
<proteinExistence type="predicted"/>
<name>A0A8J4E7G1_9ACTN</name>
<gene>
    <name evidence="1" type="ORF">Vau01_125810</name>
</gene>
<organism evidence="1 2">
    <name type="scientific">Virgisporangium aurantiacum</name>
    <dbReference type="NCBI Taxonomy" id="175570"/>
    <lineage>
        <taxon>Bacteria</taxon>
        <taxon>Bacillati</taxon>
        <taxon>Actinomycetota</taxon>
        <taxon>Actinomycetes</taxon>
        <taxon>Micromonosporales</taxon>
        <taxon>Micromonosporaceae</taxon>
        <taxon>Virgisporangium</taxon>
    </lineage>
</organism>
<dbReference type="RefSeq" id="WP_204015396.1">
    <property type="nucleotide sequence ID" value="NZ_BOPG01000167.1"/>
</dbReference>
<evidence type="ECO:0000313" key="2">
    <source>
        <dbReference type="Proteomes" id="UP000612585"/>
    </source>
</evidence>
<evidence type="ECO:0000313" key="1">
    <source>
        <dbReference type="EMBL" id="GIJ65065.1"/>
    </source>
</evidence>
<sequence length="97" mass="10441">MLDPFMDEVWLTACDAGVSTAIEKASTANPLFPQRVVEMWHHEAAAVPPSTQMPNIVAQRVEGALPAAFNDPLTVRTALAIHNRRPGSHAGQIDPTS</sequence>
<accession>A0A8J4E7G1</accession>
<dbReference type="EMBL" id="BOPG01000167">
    <property type="protein sequence ID" value="GIJ65065.1"/>
    <property type="molecule type" value="Genomic_DNA"/>
</dbReference>
<comment type="caution">
    <text evidence="1">The sequence shown here is derived from an EMBL/GenBank/DDBJ whole genome shotgun (WGS) entry which is preliminary data.</text>
</comment>
<dbReference type="AlphaFoldDB" id="A0A8J4E7G1"/>